<feature type="domain" description="4Fe-4S ferredoxin-type" evidence="5">
    <location>
        <begin position="81"/>
        <end position="110"/>
    </location>
</feature>
<dbReference type="PROSITE" id="PS00198">
    <property type="entry name" value="4FE4S_FER_1"/>
    <property type="match status" value="1"/>
</dbReference>
<dbReference type="CDD" id="cd16374">
    <property type="entry name" value="DMSOR_beta_like"/>
    <property type="match status" value="1"/>
</dbReference>
<feature type="domain" description="4Fe-4S ferredoxin-type" evidence="5">
    <location>
        <begin position="48"/>
        <end position="80"/>
    </location>
</feature>
<comment type="caution">
    <text evidence="6">The sequence shown here is derived from an EMBL/GenBank/DDBJ whole genome shotgun (WGS) entry which is preliminary data.</text>
</comment>
<proteinExistence type="predicted"/>
<dbReference type="Pfam" id="PF00037">
    <property type="entry name" value="Fer4"/>
    <property type="match status" value="1"/>
</dbReference>
<keyword evidence="3" id="KW-0408">Iron</keyword>
<reference evidence="6" key="1">
    <citation type="journal article" date="2020" name="mSystems">
        <title>Genome- and Community-Level Interaction Insights into Carbon Utilization and Element Cycling Functions of Hydrothermarchaeota in Hydrothermal Sediment.</title>
        <authorList>
            <person name="Zhou Z."/>
            <person name="Liu Y."/>
            <person name="Xu W."/>
            <person name="Pan J."/>
            <person name="Luo Z.H."/>
            <person name="Li M."/>
        </authorList>
    </citation>
    <scope>NUCLEOTIDE SEQUENCE [LARGE SCALE GENOMIC DNA]</scope>
    <source>
        <strain evidence="7">SpSt-622</strain>
        <strain evidence="6">SpSt-642</strain>
    </source>
</reference>
<keyword evidence="1" id="KW-0004">4Fe-4S</keyword>
<evidence type="ECO:0000256" key="3">
    <source>
        <dbReference type="ARBA" id="ARBA00023004"/>
    </source>
</evidence>
<feature type="domain" description="4Fe-4S ferredoxin-type" evidence="5">
    <location>
        <begin position="14"/>
        <end position="33"/>
    </location>
</feature>
<dbReference type="Gene3D" id="3.30.70.20">
    <property type="match status" value="2"/>
</dbReference>
<dbReference type="AlphaFoldDB" id="A0A7C4D799"/>
<evidence type="ECO:0000256" key="2">
    <source>
        <dbReference type="ARBA" id="ARBA00022723"/>
    </source>
</evidence>
<sequence>MDQDNPNPVNKILYLRIIDLNKCIGCGSCEAVCDFIHEGTPFIKLYRTDIGLDIPVSCLHCRKAPCIDVCPTGAMTRDKQGAVYVVESKCIGCMACLYACPFGIPELDKRTGVSIKCDLCRVLRNEGLEPACSAICPTNAIVYGLDKTVFDIVKKRVAEVFAKTKYETITKS</sequence>
<dbReference type="GO" id="GO:0046872">
    <property type="term" value="F:metal ion binding"/>
    <property type="evidence" value="ECO:0007669"/>
    <property type="project" value="UniProtKB-KW"/>
</dbReference>
<evidence type="ECO:0000259" key="5">
    <source>
        <dbReference type="PROSITE" id="PS51379"/>
    </source>
</evidence>
<dbReference type="Pfam" id="PF13247">
    <property type="entry name" value="Fer4_11"/>
    <property type="match status" value="1"/>
</dbReference>
<protein>
    <submittedName>
        <fullName evidence="6">4Fe-4S dicluster domain-containing protein</fullName>
    </submittedName>
</protein>
<dbReference type="PROSITE" id="PS51379">
    <property type="entry name" value="4FE4S_FER_2"/>
    <property type="match status" value="3"/>
</dbReference>
<dbReference type="GO" id="GO:0016491">
    <property type="term" value="F:oxidoreductase activity"/>
    <property type="evidence" value="ECO:0007669"/>
    <property type="project" value="UniProtKB-ARBA"/>
</dbReference>
<keyword evidence="4" id="KW-0411">Iron-sulfur</keyword>
<evidence type="ECO:0000313" key="7">
    <source>
        <dbReference type="EMBL" id="HGU65061.1"/>
    </source>
</evidence>
<dbReference type="InterPro" id="IPR017896">
    <property type="entry name" value="4Fe4S_Fe-S-bd"/>
</dbReference>
<dbReference type="PANTHER" id="PTHR43177">
    <property type="entry name" value="PROTEIN NRFC"/>
    <property type="match status" value="1"/>
</dbReference>
<evidence type="ECO:0000256" key="1">
    <source>
        <dbReference type="ARBA" id="ARBA00022485"/>
    </source>
</evidence>
<dbReference type="PANTHER" id="PTHR43177:SF3">
    <property type="entry name" value="PROTEIN NRFC HOMOLOG"/>
    <property type="match status" value="1"/>
</dbReference>
<organism evidence="6">
    <name type="scientific">Staphylothermus marinus</name>
    <dbReference type="NCBI Taxonomy" id="2280"/>
    <lineage>
        <taxon>Archaea</taxon>
        <taxon>Thermoproteota</taxon>
        <taxon>Thermoprotei</taxon>
        <taxon>Desulfurococcales</taxon>
        <taxon>Desulfurococcaceae</taxon>
        <taxon>Staphylothermus</taxon>
    </lineage>
</organism>
<dbReference type="EMBL" id="DTBJ01000023">
    <property type="protein sequence ID" value="HGM58614.1"/>
    <property type="molecule type" value="Genomic_DNA"/>
</dbReference>
<keyword evidence="2" id="KW-0479">Metal-binding</keyword>
<dbReference type="InterPro" id="IPR017900">
    <property type="entry name" value="4Fe4S_Fe_S_CS"/>
</dbReference>
<accession>A0A7C4D799</accession>
<dbReference type="InterPro" id="IPR050954">
    <property type="entry name" value="ET_IronSulfur_Cluster-Binding"/>
</dbReference>
<dbReference type="EMBL" id="DTAN01000096">
    <property type="protein sequence ID" value="HGU65061.1"/>
    <property type="molecule type" value="Genomic_DNA"/>
</dbReference>
<dbReference type="GO" id="GO:0051539">
    <property type="term" value="F:4 iron, 4 sulfur cluster binding"/>
    <property type="evidence" value="ECO:0007669"/>
    <property type="project" value="UniProtKB-KW"/>
</dbReference>
<name>A0A7C4D799_STAMA</name>
<dbReference type="SUPFAM" id="SSF54862">
    <property type="entry name" value="4Fe-4S ferredoxins"/>
    <property type="match status" value="1"/>
</dbReference>
<evidence type="ECO:0000256" key="4">
    <source>
        <dbReference type="ARBA" id="ARBA00023014"/>
    </source>
</evidence>
<evidence type="ECO:0000313" key="6">
    <source>
        <dbReference type="EMBL" id="HGM58614.1"/>
    </source>
</evidence>
<gene>
    <name evidence="7" type="ORF">ENT92_02435</name>
    <name evidence="6" type="ORF">ENU14_03380</name>
</gene>